<keyword evidence="2" id="KW-1185">Reference proteome</keyword>
<dbReference type="Proteomes" id="UP001462502">
    <property type="component" value="Unassembled WGS sequence"/>
</dbReference>
<name>A0ABV0ISE2_9NEIS</name>
<evidence type="ECO:0000313" key="1">
    <source>
        <dbReference type="EMBL" id="MEO9384202.1"/>
    </source>
</evidence>
<accession>A0ABV0ISE2</accession>
<dbReference type="RefSeq" id="WP_139794345.1">
    <property type="nucleotide sequence ID" value="NZ_CP158160.1"/>
</dbReference>
<proteinExistence type="predicted"/>
<evidence type="ECO:0000313" key="2">
    <source>
        <dbReference type="Proteomes" id="UP001462502"/>
    </source>
</evidence>
<comment type="caution">
    <text evidence="1">The sequence shown here is derived from an EMBL/GenBank/DDBJ whole genome shotgun (WGS) entry which is preliminary data.</text>
</comment>
<sequence>MTVHEFEVDSIEDDSFIKREIKNFIEYEICLRHEKKYNSEFIEKLLRIIKDVDLIEEEAGYDGRFYKLSALLILKAQFGEEWNDIIGFDDLYLQSFFEDVNKYLEFVDDIFEKYKQEIIDCINHLPKLRQYRLDQWRPESDLTEVYYWWCRVMKRNEGLDEKDWVIRSKNKIEESEYNLGEEGFVVVKRKVSEDPFPEMTPDALGAWFWDLMKLDEEDRSREIMRQRKDKKFSNNKFSQLLKMFDAWDAAEPRIGFEWDENKNAYFSNAEGMEGLFKKFREVEGDVIMPRQVEPALIGLMCWDTRNRLGIGPRAIQEVQGKILKIKGLEGDGEDKLYGNIENWLDVASGRVKTGEF</sequence>
<protein>
    <submittedName>
        <fullName evidence="1">Uncharacterized protein</fullName>
    </submittedName>
</protein>
<reference evidence="1 2" key="1">
    <citation type="submission" date="2024-05" db="EMBL/GenBank/DDBJ databases">
        <authorList>
            <person name="De Oliveira J.P."/>
            <person name="Noriler S.A."/>
            <person name="De Oliveira A.G."/>
            <person name="Sipoli D.S."/>
        </authorList>
    </citation>
    <scope>NUCLEOTIDE SEQUENCE [LARGE SCALE GENOMIC DNA]</scope>
    <source>
        <strain evidence="1 2">LABIM192</strain>
    </source>
</reference>
<gene>
    <name evidence="1" type="ORF">ABI908_08785</name>
</gene>
<organism evidence="1 2">
    <name type="scientific">Chromobacterium phragmitis</name>
    <dbReference type="NCBI Taxonomy" id="2202141"/>
    <lineage>
        <taxon>Bacteria</taxon>
        <taxon>Pseudomonadati</taxon>
        <taxon>Pseudomonadota</taxon>
        <taxon>Betaproteobacteria</taxon>
        <taxon>Neisseriales</taxon>
        <taxon>Chromobacteriaceae</taxon>
        <taxon>Chromobacterium</taxon>
    </lineage>
</organism>
<dbReference type="EMBL" id="JBDXMI010000001">
    <property type="protein sequence ID" value="MEO9384202.1"/>
    <property type="molecule type" value="Genomic_DNA"/>
</dbReference>